<accession>A0A1H5R469</accession>
<evidence type="ECO:0000256" key="1">
    <source>
        <dbReference type="ARBA" id="ARBA00006479"/>
    </source>
</evidence>
<dbReference type="Pfam" id="PF09339">
    <property type="entry name" value="HTH_IclR"/>
    <property type="match status" value="1"/>
</dbReference>
<keyword evidence="3" id="KW-0808">Transferase</keyword>
<evidence type="ECO:0000313" key="3">
    <source>
        <dbReference type="EMBL" id="SEF33182.1"/>
    </source>
</evidence>
<feature type="domain" description="HTH iclR-type" evidence="2">
    <location>
        <begin position="25"/>
        <end position="66"/>
    </location>
</feature>
<protein>
    <submittedName>
        <fullName evidence="3">Sugar kinase of the NBD/HSP70 family, may contain an N-terminal HTH domain</fullName>
    </submittedName>
</protein>
<keyword evidence="3" id="KW-0418">Kinase</keyword>
<dbReference type="Pfam" id="PF00480">
    <property type="entry name" value="ROK"/>
    <property type="match status" value="1"/>
</dbReference>
<dbReference type="PANTHER" id="PTHR18964:SF149">
    <property type="entry name" value="BIFUNCTIONAL UDP-N-ACETYLGLUCOSAMINE 2-EPIMERASE_N-ACETYLMANNOSAMINE KINASE"/>
    <property type="match status" value="1"/>
</dbReference>
<organism evidence="3 4">
    <name type="scientific">Amycolatopsis pretoriensis</name>
    <dbReference type="NCBI Taxonomy" id="218821"/>
    <lineage>
        <taxon>Bacteria</taxon>
        <taxon>Bacillati</taxon>
        <taxon>Actinomycetota</taxon>
        <taxon>Actinomycetes</taxon>
        <taxon>Pseudonocardiales</taxon>
        <taxon>Pseudonocardiaceae</taxon>
        <taxon>Amycolatopsis</taxon>
    </lineage>
</organism>
<dbReference type="Proteomes" id="UP000198878">
    <property type="component" value="Unassembled WGS sequence"/>
</dbReference>
<dbReference type="SUPFAM" id="SSF53067">
    <property type="entry name" value="Actin-like ATPase domain"/>
    <property type="match status" value="2"/>
</dbReference>
<sequence>MDSSFSLKPVRPADQAAVRRSNLALVLRHLRDAGPRSRAAIAADTGLTKGTVSSLVSELVGRGLAREGERERAGAVGRPGTIVELDGRGVGGIGVELNVDYLTALALDLTGTVLFEQRVALDVQALPVAKVLDAGAELTARALRECRRLGVMPAGVTVGIPALVDVASGTVAFAPNLHWTDVPVVRGITDRLTRRLGPPSFPIRTANDANLGALGEYAMGSVAGTADLVYLTGEIGVGGGVISGGRLLGGAEGFAGEIGHIQVDPAGRLCGCGRRGCWETLVGLAGMLRLAASPADPVHDPSLDLEQRLDIIRRRAERKDRRTLDALARVGTGLGVGAAVLVNVFNPRVVLLGGYFAQLGPYLLGPMLAELEARVIAPGIGGCRVELSWLGFSAASRGGAHVALQAVFDDPALVPVRAERDSG</sequence>
<evidence type="ECO:0000313" key="4">
    <source>
        <dbReference type="Proteomes" id="UP000198878"/>
    </source>
</evidence>
<dbReference type="GO" id="GO:0016301">
    <property type="term" value="F:kinase activity"/>
    <property type="evidence" value="ECO:0007669"/>
    <property type="project" value="UniProtKB-KW"/>
</dbReference>
<comment type="similarity">
    <text evidence="1">Belongs to the ROK (NagC/XylR) family.</text>
</comment>
<dbReference type="EMBL" id="FNUJ01000006">
    <property type="protein sequence ID" value="SEF33182.1"/>
    <property type="molecule type" value="Genomic_DNA"/>
</dbReference>
<name>A0A1H5R469_9PSEU</name>
<dbReference type="InterPro" id="IPR005471">
    <property type="entry name" value="Tscrpt_reg_IclR_N"/>
</dbReference>
<gene>
    <name evidence="3" type="ORF">SAMN05421837_106635</name>
</gene>
<dbReference type="GO" id="GO:0006355">
    <property type="term" value="P:regulation of DNA-templated transcription"/>
    <property type="evidence" value="ECO:0007669"/>
    <property type="project" value="InterPro"/>
</dbReference>
<reference evidence="4" key="1">
    <citation type="submission" date="2016-10" db="EMBL/GenBank/DDBJ databases">
        <authorList>
            <person name="Varghese N."/>
            <person name="Submissions S."/>
        </authorList>
    </citation>
    <scope>NUCLEOTIDE SEQUENCE [LARGE SCALE GENOMIC DNA]</scope>
    <source>
        <strain evidence="4">DSM 44654</strain>
    </source>
</reference>
<dbReference type="SUPFAM" id="SSF46785">
    <property type="entry name" value="Winged helix' DNA-binding domain"/>
    <property type="match status" value="1"/>
</dbReference>
<dbReference type="GO" id="GO:0003677">
    <property type="term" value="F:DNA binding"/>
    <property type="evidence" value="ECO:0007669"/>
    <property type="project" value="InterPro"/>
</dbReference>
<proteinExistence type="inferred from homology"/>
<dbReference type="PANTHER" id="PTHR18964">
    <property type="entry name" value="ROK (REPRESSOR, ORF, KINASE) FAMILY"/>
    <property type="match status" value="1"/>
</dbReference>
<dbReference type="InterPro" id="IPR036390">
    <property type="entry name" value="WH_DNA-bd_sf"/>
</dbReference>
<dbReference type="AlphaFoldDB" id="A0A1H5R469"/>
<dbReference type="InterPro" id="IPR000600">
    <property type="entry name" value="ROK"/>
</dbReference>
<dbReference type="STRING" id="218821.SAMN05421837_106635"/>
<dbReference type="RefSeq" id="WP_244180542.1">
    <property type="nucleotide sequence ID" value="NZ_FNUJ01000006.1"/>
</dbReference>
<dbReference type="Gene3D" id="1.10.10.10">
    <property type="entry name" value="Winged helix-like DNA-binding domain superfamily/Winged helix DNA-binding domain"/>
    <property type="match status" value="1"/>
</dbReference>
<dbReference type="InterPro" id="IPR036388">
    <property type="entry name" value="WH-like_DNA-bd_sf"/>
</dbReference>
<dbReference type="InterPro" id="IPR043129">
    <property type="entry name" value="ATPase_NBD"/>
</dbReference>
<evidence type="ECO:0000259" key="2">
    <source>
        <dbReference type="Pfam" id="PF09339"/>
    </source>
</evidence>
<keyword evidence="4" id="KW-1185">Reference proteome</keyword>
<dbReference type="Gene3D" id="3.30.420.40">
    <property type="match status" value="2"/>
</dbReference>